<evidence type="ECO:0000313" key="5">
    <source>
        <dbReference type="EMBL" id="QGT51460.1"/>
    </source>
</evidence>
<name>A0A650ENV7_9SPIO</name>
<dbReference type="Gene3D" id="1.25.40.10">
    <property type="entry name" value="Tetratricopeptide repeat domain"/>
    <property type="match status" value="1"/>
</dbReference>
<organism evidence="5">
    <name type="scientific">uncultured Spirochaetaceae bacterium</name>
    <dbReference type="NCBI Taxonomy" id="201186"/>
    <lineage>
        <taxon>Bacteria</taxon>
        <taxon>Pseudomonadati</taxon>
        <taxon>Spirochaetota</taxon>
        <taxon>Spirochaetia</taxon>
        <taxon>Spirochaetales</taxon>
        <taxon>Spirochaetaceae</taxon>
        <taxon>environmental samples</taxon>
    </lineage>
</organism>
<dbReference type="SUPFAM" id="SSF48452">
    <property type="entry name" value="TPR-like"/>
    <property type="match status" value="1"/>
</dbReference>
<evidence type="ECO:0008006" key="6">
    <source>
        <dbReference type="Google" id="ProtNLM"/>
    </source>
</evidence>
<dbReference type="SMART" id="SM00028">
    <property type="entry name" value="TPR"/>
    <property type="match status" value="6"/>
</dbReference>
<feature type="repeat" description="TPR" evidence="3">
    <location>
        <begin position="279"/>
        <end position="312"/>
    </location>
</feature>
<feature type="repeat" description="TPR" evidence="3">
    <location>
        <begin position="245"/>
        <end position="278"/>
    </location>
</feature>
<proteinExistence type="predicted"/>
<keyword evidence="4" id="KW-0732">Signal</keyword>
<feature type="repeat" description="TPR" evidence="3">
    <location>
        <begin position="211"/>
        <end position="244"/>
    </location>
</feature>
<dbReference type="PROSITE" id="PS50005">
    <property type="entry name" value="TPR"/>
    <property type="match status" value="5"/>
</dbReference>
<evidence type="ECO:0000256" key="3">
    <source>
        <dbReference type="PROSITE-ProRule" id="PRU00339"/>
    </source>
</evidence>
<sequence>MNLKKIMAIFLAFGIAALSVFPADVSVVENPIAPSESDSPAVAFVRKLDAALQTGSVEQALSLFSGMPASLQGDLDLKKLHASLMISAELYGDAKALVSELESKLPNDVEVKEMKMVLAKAEGNSGAKSAALKEIIALDPNNSYANTELAQEQVLKHKYKPAKNYYLKALKGDSKNLDALFGYGQTSYYLNEISAARTAFKKMLEIDPQNAVAYSYIGKIYAEDENYKMAEENVLKAIALDDSNYDFYMDLGTYQRFRGKFKDAEKAWTNAIKINPEYFLAYAYRAGLYDEQNLYDKALEDYRMVVKTNPKYYFAYESLGMLAWRIENYDEAREAFEKAYSYNKTNVSYPLMIAACYYKANKAHLVKPFLAKALKDFTDRNSLDYLMLRLYHDFGPMNAENQIVQKIQQEENKTKKGKMTFYLALYDEIKGRNESSKKLYSEVASLQSPMFFEFRLAEWKVK</sequence>
<dbReference type="InterPro" id="IPR019734">
    <property type="entry name" value="TPR_rpt"/>
</dbReference>
<gene>
    <name evidence="5" type="ORF">Unknown280_1520</name>
</gene>
<dbReference type="InterPro" id="IPR011990">
    <property type="entry name" value="TPR-like_helical_dom_sf"/>
</dbReference>
<feature type="chain" id="PRO_5024961398" description="Tetratricopeptide repeat protein" evidence="4">
    <location>
        <begin position="23"/>
        <end position="462"/>
    </location>
</feature>
<keyword evidence="2 3" id="KW-0802">TPR repeat</keyword>
<reference evidence="5" key="1">
    <citation type="journal article" date="2020" name="J. ISSAAS">
        <title>Lactobacilli and other gastrointestinal microbiota of Peromyscus leucopus, reservoir host for agents of Lyme disease and other zoonoses in North America.</title>
        <authorList>
            <person name="Milovic A."/>
            <person name="Bassam K."/>
            <person name="Shao H."/>
            <person name="Chatzistamou I."/>
            <person name="Tufts D.M."/>
            <person name="Diuk-Wasser M."/>
            <person name="Barbour A.G."/>
        </authorList>
    </citation>
    <scope>NUCLEOTIDE SEQUENCE</scope>
    <source>
        <strain evidence="5">LL50</strain>
    </source>
</reference>
<dbReference type="EMBL" id="MN577574">
    <property type="protein sequence ID" value="QGT51460.1"/>
    <property type="molecule type" value="Genomic_DNA"/>
</dbReference>
<evidence type="ECO:0000256" key="2">
    <source>
        <dbReference type="ARBA" id="ARBA00022803"/>
    </source>
</evidence>
<feature type="repeat" description="TPR" evidence="3">
    <location>
        <begin position="177"/>
        <end position="210"/>
    </location>
</feature>
<dbReference type="PANTHER" id="PTHR44186">
    <property type="match status" value="1"/>
</dbReference>
<protein>
    <recommendedName>
        <fullName evidence="6">Tetratricopeptide repeat protein</fullName>
    </recommendedName>
</protein>
<accession>A0A650ENV7</accession>
<feature type="repeat" description="TPR" evidence="3">
    <location>
        <begin position="313"/>
        <end position="346"/>
    </location>
</feature>
<evidence type="ECO:0000256" key="1">
    <source>
        <dbReference type="ARBA" id="ARBA00022737"/>
    </source>
</evidence>
<dbReference type="Pfam" id="PF13432">
    <property type="entry name" value="TPR_16"/>
    <property type="match status" value="2"/>
</dbReference>
<keyword evidence="1" id="KW-0677">Repeat</keyword>
<feature type="signal peptide" evidence="4">
    <location>
        <begin position="1"/>
        <end position="22"/>
    </location>
</feature>
<dbReference type="Pfam" id="PF13181">
    <property type="entry name" value="TPR_8"/>
    <property type="match status" value="1"/>
</dbReference>
<dbReference type="AlphaFoldDB" id="A0A650ENV7"/>
<evidence type="ECO:0000256" key="4">
    <source>
        <dbReference type="SAM" id="SignalP"/>
    </source>
</evidence>
<dbReference type="PANTHER" id="PTHR44186:SF1">
    <property type="entry name" value="BARDET-BIEDL SYNDROME 4 PROTEIN"/>
    <property type="match status" value="1"/>
</dbReference>